<feature type="compositionally biased region" description="Low complexity" evidence="1">
    <location>
        <begin position="881"/>
        <end position="893"/>
    </location>
</feature>
<feature type="compositionally biased region" description="Polar residues" evidence="1">
    <location>
        <begin position="662"/>
        <end position="673"/>
    </location>
</feature>
<feature type="region of interest" description="Disordered" evidence="1">
    <location>
        <begin position="827"/>
        <end position="897"/>
    </location>
</feature>
<feature type="compositionally biased region" description="Polar residues" evidence="1">
    <location>
        <begin position="680"/>
        <end position="694"/>
    </location>
</feature>
<accession>A0AA85AWV1</accession>
<feature type="compositionally biased region" description="Low complexity" evidence="1">
    <location>
        <begin position="1068"/>
        <end position="1093"/>
    </location>
</feature>
<feature type="compositionally biased region" description="Polar residues" evidence="1">
    <location>
        <begin position="638"/>
        <end position="655"/>
    </location>
</feature>
<feature type="compositionally biased region" description="Low complexity" evidence="1">
    <location>
        <begin position="966"/>
        <end position="982"/>
    </location>
</feature>
<feature type="compositionally biased region" description="Polar residues" evidence="1">
    <location>
        <begin position="387"/>
        <end position="401"/>
    </location>
</feature>
<evidence type="ECO:0000313" key="3">
    <source>
        <dbReference type="WBParaSite" id="SMTH1_14770.1"/>
    </source>
</evidence>
<feature type="region of interest" description="Disordered" evidence="1">
    <location>
        <begin position="616"/>
        <end position="695"/>
    </location>
</feature>
<protein>
    <submittedName>
        <fullName evidence="3">Uncharacterized protein</fullName>
    </submittedName>
</protein>
<evidence type="ECO:0000313" key="2">
    <source>
        <dbReference type="Proteomes" id="UP000050791"/>
    </source>
</evidence>
<dbReference type="Proteomes" id="UP000050791">
    <property type="component" value="Unassembled WGS sequence"/>
</dbReference>
<feature type="region of interest" description="Disordered" evidence="1">
    <location>
        <begin position="1067"/>
        <end position="1094"/>
    </location>
</feature>
<name>A0AA85AWV1_9TREM</name>
<dbReference type="WBParaSite" id="SMTH1_14770.1">
    <property type="protein sequence ID" value="SMTH1_14770.1"/>
    <property type="gene ID" value="SMTH1_14770"/>
</dbReference>
<sequence length="1228" mass="138378">MNNFVESVPSKFVNNNDGSTHISPNLTLLRKSKTIMSNQNTSAFVEKWQNKTITNRQDKGARRLALFIEHFKRRAKSADPSNKAVFYNGIEPKNNLVPNTNVLHNNQQYTENSCHFNTNMYGISLKTNSHNYPIQVTSTTDPATNSYLSSGMSISAYETTNLVNSQYMGPHLYNRPRPASFHPSSQILIHHNPYFCQNNSTSSSNEENCNQISPYTHCLADNSFYVEPNQQNKINNVIMCDSIYDYPPNLSPYPCPTFVPSEDITPTNENVNPFLSNTQPKIRPTSVDFYRLRKMHKGMKQLFSFNGRKENINEQSFCNTRQLEENQAKHSPFTEYKQLISPVATINDRLDHTSLNDSSNRNLKRTILRSFSCNHRSSCDHRRKVKPQTTKSQSVTGNTPDNYGKRIELNKNFSLSKGKQNRLHVVNYSENKPVNYITISGIEDGKPLQINSKFSMVKSSSICQVSTCHNIPKLSTQLIQSESTKLMELRNRKCINNITRTARVSIPNASNTMATITTAPILTNINTLSTTTTTTSIFTSPLLTTTATTSVECIINNIKHNLSYTNNDSLQSSSSFNTPANHNKIIHYSNKIHENQTNSYTLLPTYQSNQIFDNINWNNSRNNNRNQNNHQNIGNNSQTKQKISLSDYLSSTETSSFDKHATTNNNPRFSICSTPPPPKSDNSGKPNNFMSSSLFEPKVNGTSDGFMLSRSDTYSNLKEFPKKPSIEMDHTEEHNKRTSMSKEYLNNSTFNHNLTRTKLLSNLPEFHCSRLSQLYHSVGYENLKNDRFIKTDENLRDVFPTLRHFCQKQTTSSYPVCQCTISSAAVLRPPRPPQRTTSLARDHQPSRKSEINSTETSCSSRSSPSRNVNSSMQDPNSQICSTTTRGSSNSNRFSHCKPLDNNVNNHLTDKLIDKEVSDLNSSENDTVWWSHLLPYKPSNLPSNLADRLRQRNSLILSRSSPTTRLSNSSLPNSFPFNNNNKSNNNSNLQNIMIQSMYEQSDSGDYTGLRSDVTSLYCVQNKHGNDIRLRQSRPISMHTDYSHYTNNSFFLPSLTHFNTTINSNTVTHSSPLASSSSSISSLQQQQQAPTRPSSLSLASSFTNVIPKLNNLIKTNKLNETLNSSKSISSSISLSTSTTTATNNSQLLFQNNICNIIPDYLLKSCPPSDSPLLGQYCRLLLLRTNDDHDNNVATVNHINTVDTDDNNNISTLIEYSVKLTPTAETPATPV</sequence>
<feature type="compositionally biased region" description="Low complexity" evidence="1">
    <location>
        <begin position="616"/>
        <end position="637"/>
    </location>
</feature>
<proteinExistence type="predicted"/>
<dbReference type="AlphaFoldDB" id="A0AA85AWV1"/>
<reference evidence="3" key="1">
    <citation type="submission" date="2023-11" db="UniProtKB">
        <authorList>
            <consortium name="WormBaseParasite"/>
        </authorList>
    </citation>
    <scope>IDENTIFICATION</scope>
</reference>
<feature type="region of interest" description="Disordered" evidence="1">
    <location>
        <begin position="379"/>
        <end position="405"/>
    </location>
</feature>
<feature type="region of interest" description="Disordered" evidence="1">
    <location>
        <begin position="960"/>
        <end position="982"/>
    </location>
</feature>
<organism evidence="2 3">
    <name type="scientific">Schistosoma mattheei</name>
    <dbReference type="NCBI Taxonomy" id="31246"/>
    <lineage>
        <taxon>Eukaryota</taxon>
        <taxon>Metazoa</taxon>
        <taxon>Spiralia</taxon>
        <taxon>Lophotrochozoa</taxon>
        <taxon>Platyhelminthes</taxon>
        <taxon>Trematoda</taxon>
        <taxon>Digenea</taxon>
        <taxon>Strigeidida</taxon>
        <taxon>Schistosomatoidea</taxon>
        <taxon>Schistosomatidae</taxon>
        <taxon>Schistosoma</taxon>
    </lineage>
</organism>
<evidence type="ECO:0000256" key="1">
    <source>
        <dbReference type="SAM" id="MobiDB-lite"/>
    </source>
</evidence>
<feature type="compositionally biased region" description="Basic and acidic residues" evidence="1">
    <location>
        <begin position="840"/>
        <end position="850"/>
    </location>
</feature>
<feature type="compositionally biased region" description="Low complexity" evidence="1">
    <location>
        <begin position="852"/>
        <end position="871"/>
    </location>
</feature>